<feature type="compositionally biased region" description="Low complexity" evidence="1">
    <location>
        <begin position="677"/>
        <end position="694"/>
    </location>
</feature>
<feature type="region of interest" description="Disordered" evidence="1">
    <location>
        <begin position="723"/>
        <end position="761"/>
    </location>
</feature>
<accession>A0A7S3QDG6</accession>
<protein>
    <submittedName>
        <fullName evidence="2">Uncharacterized protein</fullName>
    </submittedName>
</protein>
<organism evidence="2">
    <name type="scientific">Chaetoceros debilis</name>
    <dbReference type="NCBI Taxonomy" id="122233"/>
    <lineage>
        <taxon>Eukaryota</taxon>
        <taxon>Sar</taxon>
        <taxon>Stramenopiles</taxon>
        <taxon>Ochrophyta</taxon>
        <taxon>Bacillariophyta</taxon>
        <taxon>Coscinodiscophyceae</taxon>
        <taxon>Chaetocerotophycidae</taxon>
        <taxon>Chaetocerotales</taxon>
        <taxon>Chaetocerotaceae</taxon>
        <taxon>Chaetoceros</taxon>
    </lineage>
</organism>
<reference evidence="2" key="1">
    <citation type="submission" date="2021-01" db="EMBL/GenBank/DDBJ databases">
        <authorList>
            <person name="Corre E."/>
            <person name="Pelletier E."/>
            <person name="Niang G."/>
            <person name="Scheremetjew M."/>
            <person name="Finn R."/>
            <person name="Kale V."/>
            <person name="Holt S."/>
            <person name="Cochrane G."/>
            <person name="Meng A."/>
            <person name="Brown T."/>
            <person name="Cohen L."/>
        </authorList>
    </citation>
    <scope>NUCLEOTIDE SEQUENCE</scope>
    <source>
        <strain evidence="2">MM31A-1</strain>
    </source>
</reference>
<dbReference type="InterPro" id="IPR029016">
    <property type="entry name" value="GAF-like_dom_sf"/>
</dbReference>
<name>A0A7S3QDG6_9STRA</name>
<feature type="region of interest" description="Disordered" evidence="1">
    <location>
        <begin position="96"/>
        <end position="121"/>
    </location>
</feature>
<dbReference type="AlphaFoldDB" id="A0A7S3QDG6"/>
<dbReference type="EMBL" id="HBIO01023510">
    <property type="protein sequence ID" value="CAE0473213.1"/>
    <property type="molecule type" value="Transcribed_RNA"/>
</dbReference>
<evidence type="ECO:0000256" key="1">
    <source>
        <dbReference type="SAM" id="MobiDB-lite"/>
    </source>
</evidence>
<dbReference type="PANTHER" id="PTHR35213:SF3">
    <property type="entry name" value="MYB-LIKE DOMAIN-CONTAINING PROTEIN"/>
    <property type="match status" value="1"/>
</dbReference>
<proteinExistence type="predicted"/>
<sequence length="761" mass="83198">MSFPPNNVTSMPLGNMAAAQAVSRAASAVADNSNIFCRRCGFNGCDVKFANCGCSVHVRCINICRSPPLTQCPYCFTQGGSFALYPMSFVEMDKARQNAATQKSTKRSKKRKEPGTGYDDKDDADCRTGRWTAEEMNYCDKLIEVFKDGDLPIADGVKLNDFLATMLKSKQSRLTKKMKNANLSGKIFKRTNGYIVDSDQCKEFAETEDAFLRSLSDAQEQASVRFHMQKEWREIFSSFCVSLGYSLDADAWLSSVEEMEKRESLAKDAARMARRKMMMGIALNQDVQNPDQGVFIERSATGDAVGPYDNFSLDHDEFLSLLTDKPFAAGANVKGRPGQTAGERHYWHYSSPFLGKVISHIQRHGCPFEHVDVWVPSFVPDSEASEGSGINNNSTCRLCFAGSATADVQVPIDGVGPAQVLSQDEQFNLLSFGDYSQKFSFNVGCGLPGRVYENGVPAWEQSVQNAPHQHFERCGGAIQWGIRTVVGIPVPSPNVGRIVVVVYSRHDRNKDQELVGKLYDEFKKLVPCPKWKLVVDIGQQNQPLKTPIVVNSNKFVTAAPGSNGAPNGNNASVAVAAAAAQPEPQAVATGGKDPRIDELVRLLGEYMPHGDPQSPLAKYLPQFMSLRLMLLKPTRSTQEKEVEGTLLSSYSSYKASARDSADIVVMIANDYMFLQQQQPDQAPQQQQQQQQQQQHAGGNVYGQHAAGNVRAYGGPAQPIDISNHSVIGLGPAPADRGQSIIPDVSNHSHGPLGHPPSGIGN</sequence>
<feature type="region of interest" description="Disordered" evidence="1">
    <location>
        <begin position="677"/>
        <end position="699"/>
    </location>
</feature>
<evidence type="ECO:0000313" key="2">
    <source>
        <dbReference type="EMBL" id="CAE0473213.1"/>
    </source>
</evidence>
<gene>
    <name evidence="2" type="ORF">CDEB00056_LOCUS18066</name>
</gene>
<dbReference type="Gene3D" id="3.30.450.40">
    <property type="match status" value="1"/>
</dbReference>
<dbReference type="PANTHER" id="PTHR35213">
    <property type="entry name" value="RING-TYPE DOMAIN-CONTAINING PROTEIN-RELATED"/>
    <property type="match status" value="1"/>
</dbReference>